<evidence type="ECO:0000256" key="1">
    <source>
        <dbReference type="SAM" id="Phobius"/>
    </source>
</evidence>
<keyword evidence="1" id="KW-0472">Membrane</keyword>
<dbReference type="EMBL" id="LR797503">
    <property type="protein sequence ID" value="CAB4220835.1"/>
    <property type="molecule type" value="Genomic_DNA"/>
</dbReference>
<keyword evidence="1" id="KW-0812">Transmembrane</keyword>
<proteinExistence type="predicted"/>
<name>A0A6J5SZJ3_9CAUD</name>
<sequence length="84" mass="9269">MNKLFILSLKQKAALQLIALVLGGMAFIALIETVITYVSRETLVDAMGFGLLGGMLYMGYSLLLARLESQETLKKIEEDMKKNG</sequence>
<organism evidence="2">
    <name type="scientific">uncultured Caudovirales phage</name>
    <dbReference type="NCBI Taxonomy" id="2100421"/>
    <lineage>
        <taxon>Viruses</taxon>
        <taxon>Duplodnaviria</taxon>
        <taxon>Heunggongvirae</taxon>
        <taxon>Uroviricota</taxon>
        <taxon>Caudoviricetes</taxon>
        <taxon>Peduoviridae</taxon>
        <taxon>Maltschvirus</taxon>
        <taxon>Maltschvirus maltsch</taxon>
    </lineage>
</organism>
<evidence type="ECO:0000313" key="2">
    <source>
        <dbReference type="EMBL" id="CAB4220835.1"/>
    </source>
</evidence>
<feature type="transmembrane region" description="Helical" evidence="1">
    <location>
        <begin position="12"/>
        <end position="31"/>
    </location>
</feature>
<accession>A0A6J5SZJ3</accession>
<feature type="transmembrane region" description="Helical" evidence="1">
    <location>
        <begin position="43"/>
        <end position="65"/>
    </location>
</feature>
<reference evidence="2" key="1">
    <citation type="submission" date="2020-05" db="EMBL/GenBank/DDBJ databases">
        <authorList>
            <person name="Chiriac C."/>
            <person name="Salcher M."/>
            <person name="Ghai R."/>
            <person name="Kavagutti S V."/>
        </authorList>
    </citation>
    <scope>NUCLEOTIDE SEQUENCE</scope>
</reference>
<keyword evidence="1" id="KW-1133">Transmembrane helix</keyword>
<gene>
    <name evidence="2" type="ORF">UFOVP1636_55</name>
</gene>
<protein>
    <submittedName>
        <fullName evidence="2">Uncharacterized protein</fullName>
    </submittedName>
</protein>